<evidence type="ECO:0000256" key="5">
    <source>
        <dbReference type="ARBA" id="ARBA00023098"/>
    </source>
</evidence>
<protein>
    <recommendedName>
        <fullName evidence="7">UDP-3-O-acylglucosamine N-acyltransferase</fullName>
        <ecNumber evidence="7">2.3.1.191</ecNumber>
    </recommendedName>
</protein>
<dbReference type="PATRIC" id="fig|1183438.3.peg.2289"/>
<organism evidence="9 10">
    <name type="scientific">Gloeobacter kilaueensis (strain ATCC BAA-2537 / CCAP 1431/1 / ULC 316 / JS1)</name>
    <dbReference type="NCBI Taxonomy" id="1183438"/>
    <lineage>
        <taxon>Bacteria</taxon>
        <taxon>Bacillati</taxon>
        <taxon>Cyanobacteriota</taxon>
        <taxon>Cyanophyceae</taxon>
        <taxon>Gloeobacterales</taxon>
        <taxon>Gloeobacteraceae</taxon>
        <taxon>Gloeobacter</taxon>
    </lineage>
</organism>
<dbReference type="Gene3D" id="3.40.1390.10">
    <property type="entry name" value="MurE/MurF, N-terminal domain"/>
    <property type="match status" value="1"/>
</dbReference>
<comment type="function">
    <text evidence="7">Catalyzes the N-acylation of UDP-3-O-acylglucosamine using 3-hydroxyacyl-ACP as the acyl donor. Is involved in the biosynthesis of lipid A, a phosphorylated glycolipid that anchors the lipopolysaccharide to the outer membrane of the cell.</text>
</comment>
<comment type="pathway">
    <text evidence="7">Bacterial outer membrane biogenesis; LPS lipid A biosynthesis.</text>
</comment>
<dbReference type="UniPathway" id="UPA00973"/>
<proteinExistence type="inferred from homology"/>
<dbReference type="GO" id="GO:0103118">
    <property type="term" value="F:UDP-3-O-[(3R)-3-hydroxyacyl]-glucosamine N-acyltransferase activity"/>
    <property type="evidence" value="ECO:0007669"/>
    <property type="project" value="UniProtKB-EC"/>
</dbReference>
<dbReference type="Proteomes" id="UP000017396">
    <property type="component" value="Chromosome"/>
</dbReference>
<evidence type="ECO:0000256" key="2">
    <source>
        <dbReference type="ARBA" id="ARBA00022556"/>
    </source>
</evidence>
<evidence type="ECO:0000256" key="1">
    <source>
        <dbReference type="ARBA" id="ARBA00022516"/>
    </source>
</evidence>
<dbReference type="RefSeq" id="WP_023173744.1">
    <property type="nucleotide sequence ID" value="NC_022600.1"/>
</dbReference>
<dbReference type="AlphaFoldDB" id="U5QLL6"/>
<evidence type="ECO:0000256" key="4">
    <source>
        <dbReference type="ARBA" id="ARBA00022737"/>
    </source>
</evidence>
<dbReference type="PANTHER" id="PTHR43378">
    <property type="entry name" value="UDP-3-O-ACYLGLUCOSAMINE N-ACYLTRANSFERASE"/>
    <property type="match status" value="1"/>
</dbReference>
<keyword evidence="4 7" id="KW-0677">Repeat</keyword>
<dbReference type="GO" id="GO:0016410">
    <property type="term" value="F:N-acyltransferase activity"/>
    <property type="evidence" value="ECO:0007669"/>
    <property type="project" value="InterPro"/>
</dbReference>
<dbReference type="Pfam" id="PF00132">
    <property type="entry name" value="Hexapep"/>
    <property type="match status" value="1"/>
</dbReference>
<keyword evidence="1 7" id="KW-0444">Lipid biosynthesis</keyword>
<dbReference type="EC" id="2.3.1.191" evidence="7"/>
<dbReference type="SUPFAM" id="SSF51161">
    <property type="entry name" value="Trimeric LpxA-like enzymes"/>
    <property type="match status" value="1"/>
</dbReference>
<dbReference type="InterPro" id="IPR011004">
    <property type="entry name" value="Trimer_LpxA-like_sf"/>
</dbReference>
<name>U5QLL6_GLOK1</name>
<comment type="similarity">
    <text evidence="7">Belongs to the transferase hexapeptide repeat family. LpxD subfamily.</text>
</comment>
<dbReference type="NCBIfam" id="NF002060">
    <property type="entry name" value="PRK00892.1"/>
    <property type="match status" value="1"/>
</dbReference>
<keyword evidence="6 7" id="KW-0012">Acyltransferase</keyword>
<dbReference type="NCBIfam" id="TIGR01853">
    <property type="entry name" value="lipid_A_lpxD"/>
    <property type="match status" value="1"/>
</dbReference>
<comment type="subunit">
    <text evidence="7">Homotrimer.</text>
</comment>
<gene>
    <name evidence="7 9" type="primary">lpxD</name>
    <name evidence="9" type="ORF">GKIL_2329</name>
</gene>
<dbReference type="KEGG" id="glj:GKIL_2329"/>
<evidence type="ECO:0000256" key="3">
    <source>
        <dbReference type="ARBA" id="ARBA00022679"/>
    </source>
</evidence>
<feature type="domain" description="UDP-3-O-[3-hydroxymyristoyl] glucosamine N-acyltransferase non-repeat region" evidence="8">
    <location>
        <begin position="23"/>
        <end position="87"/>
    </location>
</feature>
<reference evidence="9 10" key="1">
    <citation type="journal article" date="2013" name="PLoS ONE">
        <title>Cultivation and Complete Genome Sequencing of Gloeobacter kilaueensis sp. nov., from a Lava Cave in Kilauea Caldera, Hawai'i.</title>
        <authorList>
            <person name="Saw J.H."/>
            <person name="Schatz M."/>
            <person name="Brown M.V."/>
            <person name="Kunkel D.D."/>
            <person name="Foster J.S."/>
            <person name="Shick H."/>
            <person name="Christensen S."/>
            <person name="Hou S."/>
            <person name="Wan X."/>
            <person name="Donachie S.P."/>
        </authorList>
    </citation>
    <scope>NUCLEOTIDE SEQUENCE [LARGE SCALE GENOMIC DNA]</scope>
    <source>
        <strain evidence="10">JS</strain>
    </source>
</reference>
<dbReference type="CDD" id="cd03352">
    <property type="entry name" value="LbH_LpxD"/>
    <property type="match status" value="1"/>
</dbReference>
<evidence type="ECO:0000256" key="6">
    <source>
        <dbReference type="ARBA" id="ARBA00023315"/>
    </source>
</evidence>
<dbReference type="EMBL" id="CP003587">
    <property type="protein sequence ID" value="AGY58575.1"/>
    <property type="molecule type" value="Genomic_DNA"/>
</dbReference>
<evidence type="ECO:0000313" key="10">
    <source>
        <dbReference type="Proteomes" id="UP000017396"/>
    </source>
</evidence>
<dbReference type="eggNOG" id="COG1044">
    <property type="taxonomic scope" value="Bacteria"/>
</dbReference>
<accession>U5QLL6</accession>
<dbReference type="Pfam" id="PF04613">
    <property type="entry name" value="LpxD"/>
    <property type="match status" value="1"/>
</dbReference>
<dbReference type="OrthoDB" id="9784739at2"/>
<dbReference type="PANTHER" id="PTHR43378:SF2">
    <property type="entry name" value="UDP-3-O-ACYLGLUCOSAMINE N-ACYLTRANSFERASE 1, MITOCHONDRIAL-RELATED"/>
    <property type="match status" value="1"/>
</dbReference>
<dbReference type="PROSITE" id="PS00101">
    <property type="entry name" value="HEXAPEP_TRANSFERASES"/>
    <property type="match status" value="1"/>
</dbReference>
<sequence length="348" mass="36457">MGSTFSAAALAELVGGRLIGDPDRLVSGARPPEEAEASDLTFALDPPARRLLEGTRAGVAVTPQIWPLDHLTQIVVENPRLAMARLLGHMFPQPIALPPVGIDPAAVVHPSALIDSTATVAALVYVGPQARIGAGTYLYPGVYVGSGVVVGSNCLIYPNVVLMDGVCLGDRVIVHAGSVLGSDGYGFVPTPEGHLKVPQVGTVVVGDDVELGANVAIDRATMGFTCIGTGTKIDNLVHIGHNDQVGRHCLIVSQVGLAGSVKVGDRTVIAGQAGVANQTTIGADCLVLARSGVTKDLPDHSKVSGFPAQEHKQELRQQAARSNLPQIFEQLRQLQQRVQQLEKEMGRL</sequence>
<evidence type="ECO:0000256" key="7">
    <source>
        <dbReference type="HAMAP-Rule" id="MF_00523"/>
    </source>
</evidence>
<feature type="active site" description="Proton acceptor" evidence="7">
    <location>
        <position position="241"/>
    </location>
</feature>
<dbReference type="STRING" id="1183438.GKIL_2329"/>
<dbReference type="GO" id="GO:0043886">
    <property type="term" value="F:structural constituent of carboxysome shell"/>
    <property type="evidence" value="ECO:0007669"/>
    <property type="project" value="UniProtKB-ARBA"/>
</dbReference>
<dbReference type="InterPro" id="IPR001451">
    <property type="entry name" value="Hexapep"/>
</dbReference>
<keyword evidence="3 7" id="KW-0808">Transferase</keyword>
<dbReference type="InterPro" id="IPR018357">
    <property type="entry name" value="Hexapep_transf_CS"/>
</dbReference>
<dbReference type="HAMAP" id="MF_00523">
    <property type="entry name" value="LpxD"/>
    <property type="match status" value="1"/>
</dbReference>
<evidence type="ECO:0000313" key="9">
    <source>
        <dbReference type="EMBL" id="AGY58575.1"/>
    </source>
</evidence>
<dbReference type="Gene3D" id="2.160.10.10">
    <property type="entry name" value="Hexapeptide repeat proteins"/>
    <property type="match status" value="1"/>
</dbReference>
<dbReference type="GO" id="GO:0009245">
    <property type="term" value="P:lipid A biosynthetic process"/>
    <property type="evidence" value="ECO:0007669"/>
    <property type="project" value="UniProtKB-UniRule"/>
</dbReference>
<keyword evidence="2 7" id="KW-0441">Lipid A biosynthesis</keyword>
<dbReference type="InterPro" id="IPR007691">
    <property type="entry name" value="LpxD"/>
</dbReference>
<dbReference type="HOGENOM" id="CLU_049865_0_0_3"/>
<dbReference type="InterPro" id="IPR020573">
    <property type="entry name" value="UDP_GlcNAc_AcTrfase_non-rep"/>
</dbReference>
<keyword evidence="10" id="KW-1185">Reference proteome</keyword>
<keyword evidence="5 7" id="KW-0443">Lipid metabolism</keyword>
<dbReference type="GO" id="GO:0031470">
    <property type="term" value="C:carboxysome"/>
    <property type="evidence" value="ECO:0007669"/>
    <property type="project" value="UniProtKB-ARBA"/>
</dbReference>
<dbReference type="GO" id="GO:0016020">
    <property type="term" value="C:membrane"/>
    <property type="evidence" value="ECO:0007669"/>
    <property type="project" value="GOC"/>
</dbReference>
<evidence type="ECO:0000259" key="8">
    <source>
        <dbReference type="Pfam" id="PF04613"/>
    </source>
</evidence>
<comment type="catalytic activity">
    <reaction evidence="7">
        <text>a UDP-3-O-[(3R)-3-hydroxyacyl]-alpha-D-glucosamine + a (3R)-hydroxyacyl-[ACP] = a UDP-2-N,3-O-bis[(3R)-3-hydroxyacyl]-alpha-D-glucosamine + holo-[ACP] + H(+)</text>
        <dbReference type="Rhea" id="RHEA:53836"/>
        <dbReference type="Rhea" id="RHEA-COMP:9685"/>
        <dbReference type="Rhea" id="RHEA-COMP:9945"/>
        <dbReference type="ChEBI" id="CHEBI:15378"/>
        <dbReference type="ChEBI" id="CHEBI:64479"/>
        <dbReference type="ChEBI" id="CHEBI:78827"/>
        <dbReference type="ChEBI" id="CHEBI:137740"/>
        <dbReference type="ChEBI" id="CHEBI:137748"/>
        <dbReference type="EC" id="2.3.1.191"/>
    </reaction>
</comment>